<evidence type="ECO:0008006" key="2">
    <source>
        <dbReference type="Google" id="ProtNLM"/>
    </source>
</evidence>
<reference evidence="1" key="1">
    <citation type="journal article" date="2014" name="Front. Microbiol.">
        <title>High frequency of phylogenetically diverse reductive dehalogenase-homologous genes in deep subseafloor sedimentary metagenomes.</title>
        <authorList>
            <person name="Kawai M."/>
            <person name="Futagami T."/>
            <person name="Toyoda A."/>
            <person name="Takaki Y."/>
            <person name="Nishi S."/>
            <person name="Hori S."/>
            <person name="Arai W."/>
            <person name="Tsubouchi T."/>
            <person name="Morono Y."/>
            <person name="Uchiyama I."/>
            <person name="Ito T."/>
            <person name="Fujiyama A."/>
            <person name="Inagaki F."/>
            <person name="Takami H."/>
        </authorList>
    </citation>
    <scope>NUCLEOTIDE SEQUENCE</scope>
    <source>
        <strain evidence="1">Expedition CK06-06</strain>
    </source>
</reference>
<sequence length="62" mass="6905">MPFISNTLEQQDQMLAEIGLTKQDLFADIPAGLLCKDFRLPPGLSEQRVRDSLAELAEKNST</sequence>
<proteinExistence type="predicted"/>
<name>X0XTX0_9ZZZZ</name>
<gene>
    <name evidence="1" type="ORF">S01H1_67643</name>
</gene>
<dbReference type="EMBL" id="BARS01044818">
    <property type="protein sequence ID" value="GAG40063.1"/>
    <property type="molecule type" value="Genomic_DNA"/>
</dbReference>
<comment type="caution">
    <text evidence="1">The sequence shown here is derived from an EMBL/GenBank/DDBJ whole genome shotgun (WGS) entry which is preliminary data.</text>
</comment>
<evidence type="ECO:0000313" key="1">
    <source>
        <dbReference type="EMBL" id="GAG40063.1"/>
    </source>
</evidence>
<accession>X0XTX0</accession>
<protein>
    <recommendedName>
        <fullName evidence="2">Glycine dehydrogenase (aminomethyl-transferring)</fullName>
    </recommendedName>
</protein>
<feature type="non-terminal residue" evidence="1">
    <location>
        <position position="62"/>
    </location>
</feature>
<organism evidence="1">
    <name type="scientific">marine sediment metagenome</name>
    <dbReference type="NCBI Taxonomy" id="412755"/>
    <lineage>
        <taxon>unclassified sequences</taxon>
        <taxon>metagenomes</taxon>
        <taxon>ecological metagenomes</taxon>
    </lineage>
</organism>
<dbReference type="AlphaFoldDB" id="X0XTX0"/>